<dbReference type="GO" id="GO:0035267">
    <property type="term" value="C:NuA4 histone acetyltransferase complex"/>
    <property type="evidence" value="ECO:0007669"/>
    <property type="project" value="TreeGrafter"/>
</dbReference>
<dbReference type="Proteomes" id="UP000299102">
    <property type="component" value="Unassembled WGS sequence"/>
</dbReference>
<organism evidence="5 6">
    <name type="scientific">Eumeta variegata</name>
    <name type="common">Bagworm moth</name>
    <name type="synonym">Eumeta japonica</name>
    <dbReference type="NCBI Taxonomy" id="151549"/>
    <lineage>
        <taxon>Eukaryota</taxon>
        <taxon>Metazoa</taxon>
        <taxon>Ecdysozoa</taxon>
        <taxon>Arthropoda</taxon>
        <taxon>Hexapoda</taxon>
        <taxon>Insecta</taxon>
        <taxon>Pterygota</taxon>
        <taxon>Neoptera</taxon>
        <taxon>Endopterygota</taxon>
        <taxon>Lepidoptera</taxon>
        <taxon>Glossata</taxon>
        <taxon>Ditrysia</taxon>
        <taxon>Tineoidea</taxon>
        <taxon>Psychidae</taxon>
        <taxon>Oiketicinae</taxon>
        <taxon>Eumeta</taxon>
    </lineage>
</organism>
<keyword evidence="5" id="KW-0347">Helicase</keyword>
<dbReference type="GO" id="GO:0006281">
    <property type="term" value="P:DNA repair"/>
    <property type="evidence" value="ECO:0007669"/>
    <property type="project" value="TreeGrafter"/>
</dbReference>
<dbReference type="InterPro" id="IPR014012">
    <property type="entry name" value="HSA_dom"/>
</dbReference>
<evidence type="ECO:0000256" key="1">
    <source>
        <dbReference type="ARBA" id="ARBA00004123"/>
    </source>
</evidence>
<evidence type="ECO:0000259" key="4">
    <source>
        <dbReference type="SMART" id="SM00573"/>
    </source>
</evidence>
<accession>A0A4C2AEN8</accession>
<dbReference type="SMART" id="SM00573">
    <property type="entry name" value="HSA"/>
    <property type="match status" value="1"/>
</dbReference>
<keyword evidence="2" id="KW-0539">Nucleus</keyword>
<dbReference type="PANTHER" id="PTHR46459:SF1">
    <property type="entry name" value="E1A-BINDING PROTEIN P400"/>
    <property type="match status" value="1"/>
</dbReference>
<comment type="caution">
    <text evidence="5">The sequence shown here is derived from an EMBL/GenBank/DDBJ whole genome shotgun (WGS) entry which is preliminary data.</text>
</comment>
<evidence type="ECO:0000313" key="6">
    <source>
        <dbReference type="Proteomes" id="UP000299102"/>
    </source>
</evidence>
<keyword evidence="5" id="KW-0378">Hydrolase</keyword>
<keyword evidence="6" id="KW-1185">Reference proteome</keyword>
<evidence type="ECO:0000256" key="2">
    <source>
        <dbReference type="ARBA" id="ARBA00023242"/>
    </source>
</evidence>
<dbReference type="Pfam" id="PF07529">
    <property type="entry name" value="HSA"/>
    <property type="match status" value="1"/>
</dbReference>
<dbReference type="GO" id="GO:0005634">
    <property type="term" value="C:nucleus"/>
    <property type="evidence" value="ECO:0007669"/>
    <property type="project" value="UniProtKB-SubCell"/>
</dbReference>
<comment type="subcellular location">
    <subcellularLocation>
        <location evidence="1">Nucleus</location>
    </subcellularLocation>
</comment>
<evidence type="ECO:0000313" key="5">
    <source>
        <dbReference type="EMBL" id="GBP97773.1"/>
    </source>
</evidence>
<keyword evidence="5" id="KW-0547">Nucleotide-binding</keyword>
<keyword evidence="5" id="KW-0067">ATP-binding</keyword>
<feature type="region of interest" description="Disordered" evidence="3">
    <location>
        <begin position="214"/>
        <end position="245"/>
    </location>
</feature>
<evidence type="ECO:0000256" key="3">
    <source>
        <dbReference type="SAM" id="MobiDB-lite"/>
    </source>
</evidence>
<feature type="domain" description="HSA" evidence="4">
    <location>
        <begin position="108"/>
        <end position="182"/>
    </location>
</feature>
<dbReference type="AlphaFoldDB" id="A0A4C2AEN8"/>
<dbReference type="EMBL" id="BGZK01003002">
    <property type="protein sequence ID" value="GBP97773.1"/>
    <property type="molecule type" value="Genomic_DNA"/>
</dbReference>
<dbReference type="PANTHER" id="PTHR46459">
    <property type="entry name" value="E1A-BINDING PROTEIN P400-RELATED"/>
    <property type="match status" value="1"/>
</dbReference>
<protein>
    <submittedName>
        <fullName evidence="5">Helicase SRCAP</fullName>
    </submittedName>
</protein>
<feature type="compositionally biased region" description="Basic and acidic residues" evidence="3">
    <location>
        <begin position="227"/>
        <end position="237"/>
    </location>
</feature>
<gene>
    <name evidence="5" type="primary">SRCAP</name>
    <name evidence="5" type="ORF">EVAR_97633_1</name>
</gene>
<proteinExistence type="predicted"/>
<dbReference type="GO" id="GO:0004386">
    <property type="term" value="F:helicase activity"/>
    <property type="evidence" value="ECO:0007669"/>
    <property type="project" value="UniProtKB-KW"/>
</dbReference>
<dbReference type="STRING" id="151549.A0A4C2AEN8"/>
<dbReference type="GO" id="GO:0003682">
    <property type="term" value="F:chromatin binding"/>
    <property type="evidence" value="ECO:0007669"/>
    <property type="project" value="TreeGrafter"/>
</dbReference>
<dbReference type="OrthoDB" id="372624at2759"/>
<name>A0A4C2AEN8_EUMVA</name>
<sequence>MMDYAAWRKRPYATIARFLDARRPPALVSGSASALAPAVPHPTSSVSSPSGPVACILSRDCATLVPVQTPRLPTALERTNAMQHSSFGRKRGEWRNWHAPACGRTAAAARARPPRPKTHWDYLLEEMAWLAQDFANERKWKNMPLKRRWRHSAERRMSYSSEGLRFAAKEIKVVEWKRSVRWNDAEKLLWMNNSVTLWIAQSYSQQLAAGMSHSGTSSIGVPPSDAAAERDNTDTRRSGCSAARVATRTAGRTADVAARLSARSAALSPASAASSASVSVSASVACLFTSSQRLQRRWR</sequence>
<reference evidence="5 6" key="1">
    <citation type="journal article" date="2019" name="Commun. Biol.">
        <title>The bagworm genome reveals a unique fibroin gene that provides high tensile strength.</title>
        <authorList>
            <person name="Kono N."/>
            <person name="Nakamura H."/>
            <person name="Ohtoshi R."/>
            <person name="Tomita M."/>
            <person name="Numata K."/>
            <person name="Arakawa K."/>
        </authorList>
    </citation>
    <scope>NUCLEOTIDE SEQUENCE [LARGE SCALE GENOMIC DNA]</scope>
</reference>